<comment type="similarity">
    <text evidence="2">Belongs to the MscS (TC 1.A.23) family.</text>
</comment>
<dbReference type="InterPro" id="IPR011066">
    <property type="entry name" value="MscS_channel_C_sf"/>
</dbReference>
<keyword evidence="3" id="KW-1003">Cell membrane</keyword>
<dbReference type="EMBL" id="JAUSWH010000008">
    <property type="protein sequence ID" value="MDQ0456376.1"/>
    <property type="molecule type" value="Genomic_DNA"/>
</dbReference>
<feature type="region of interest" description="Disordered" evidence="7">
    <location>
        <begin position="1"/>
        <end position="29"/>
    </location>
</feature>
<evidence type="ECO:0000259" key="9">
    <source>
        <dbReference type="Pfam" id="PF00924"/>
    </source>
</evidence>
<feature type="transmembrane region" description="Helical" evidence="8">
    <location>
        <begin position="268"/>
        <end position="293"/>
    </location>
</feature>
<feature type="transmembrane region" description="Helical" evidence="8">
    <location>
        <begin position="151"/>
        <end position="174"/>
    </location>
</feature>
<comment type="caution">
    <text evidence="11">The sequence shown here is derived from an EMBL/GenBank/DDBJ whole genome shotgun (WGS) entry which is preliminary data.</text>
</comment>
<comment type="subcellular location">
    <subcellularLocation>
        <location evidence="1">Cell membrane</location>
        <topology evidence="1">Multi-pass membrane protein</topology>
    </subcellularLocation>
</comment>
<organism evidence="11 12">
    <name type="scientific">Rhizobium paknamense</name>
    <dbReference type="NCBI Taxonomy" id="1206817"/>
    <lineage>
        <taxon>Bacteria</taxon>
        <taxon>Pseudomonadati</taxon>
        <taxon>Pseudomonadota</taxon>
        <taxon>Alphaproteobacteria</taxon>
        <taxon>Hyphomicrobiales</taxon>
        <taxon>Rhizobiaceae</taxon>
        <taxon>Rhizobium/Agrobacterium group</taxon>
        <taxon>Rhizobium</taxon>
    </lineage>
</organism>
<dbReference type="InterPro" id="IPR010920">
    <property type="entry name" value="LSM_dom_sf"/>
</dbReference>
<evidence type="ECO:0000313" key="11">
    <source>
        <dbReference type="EMBL" id="MDQ0456376.1"/>
    </source>
</evidence>
<feature type="transmembrane region" description="Helical" evidence="8">
    <location>
        <begin position="195"/>
        <end position="217"/>
    </location>
</feature>
<feature type="domain" description="Mechanosensitive ion channel transmembrane helices 2/3" evidence="10">
    <location>
        <begin position="446"/>
        <end position="482"/>
    </location>
</feature>
<feature type="transmembrane region" description="Helical" evidence="8">
    <location>
        <begin position="438"/>
        <end position="457"/>
    </location>
</feature>
<feature type="transmembrane region" description="Helical" evidence="8">
    <location>
        <begin position="229"/>
        <end position="247"/>
    </location>
</feature>
<dbReference type="SUPFAM" id="SSF50182">
    <property type="entry name" value="Sm-like ribonucleoproteins"/>
    <property type="match status" value="1"/>
</dbReference>
<reference evidence="11 12" key="1">
    <citation type="submission" date="2023-07" db="EMBL/GenBank/DDBJ databases">
        <title>Genomic Encyclopedia of Type Strains, Phase IV (KMG-IV): sequencing the most valuable type-strain genomes for metagenomic binning, comparative biology and taxonomic classification.</title>
        <authorList>
            <person name="Goeker M."/>
        </authorList>
    </citation>
    <scope>NUCLEOTIDE SEQUENCE [LARGE SCALE GENOMIC DNA]</scope>
    <source>
        <strain evidence="11 12">DSM 100301</strain>
    </source>
</reference>
<dbReference type="InterPro" id="IPR011014">
    <property type="entry name" value="MscS_channel_TM-2"/>
</dbReference>
<feature type="transmembrane region" description="Helical" evidence="8">
    <location>
        <begin position="463"/>
        <end position="485"/>
    </location>
</feature>
<dbReference type="InterPro" id="IPR006685">
    <property type="entry name" value="MscS_channel_2nd"/>
</dbReference>
<accession>A0ABU0IDQ9</accession>
<evidence type="ECO:0000256" key="6">
    <source>
        <dbReference type="ARBA" id="ARBA00023136"/>
    </source>
</evidence>
<dbReference type="Gene3D" id="3.30.70.100">
    <property type="match status" value="1"/>
</dbReference>
<feature type="transmembrane region" description="Helical" evidence="8">
    <location>
        <begin position="340"/>
        <end position="369"/>
    </location>
</feature>
<evidence type="ECO:0000256" key="5">
    <source>
        <dbReference type="ARBA" id="ARBA00022989"/>
    </source>
</evidence>
<dbReference type="Gene3D" id="1.10.287.1260">
    <property type="match status" value="1"/>
</dbReference>
<dbReference type="Pfam" id="PF00924">
    <property type="entry name" value="MS_channel_2nd"/>
    <property type="match status" value="1"/>
</dbReference>
<evidence type="ECO:0000256" key="4">
    <source>
        <dbReference type="ARBA" id="ARBA00022692"/>
    </source>
</evidence>
<dbReference type="InterPro" id="IPR045276">
    <property type="entry name" value="YbiO_bact"/>
</dbReference>
<gene>
    <name evidence="11" type="ORF">QO005_002717</name>
</gene>
<dbReference type="PANTHER" id="PTHR30460">
    <property type="entry name" value="MODERATE CONDUCTANCE MECHANOSENSITIVE CHANNEL YBIO"/>
    <property type="match status" value="1"/>
</dbReference>
<evidence type="ECO:0000256" key="7">
    <source>
        <dbReference type="SAM" id="MobiDB-lite"/>
    </source>
</evidence>
<dbReference type="PANTHER" id="PTHR30460:SF0">
    <property type="entry name" value="MODERATE CONDUCTANCE MECHANOSENSITIVE CHANNEL YBIO"/>
    <property type="match status" value="1"/>
</dbReference>
<keyword evidence="4 8" id="KW-0812">Transmembrane</keyword>
<evidence type="ECO:0000259" key="10">
    <source>
        <dbReference type="Pfam" id="PF21088"/>
    </source>
</evidence>
<sequence>MTVEFDDRTAEKPPAPPTVKSEPPQSAMPDNALSELAQEGAAAFHRGAKIALTGLQGLPQAFGNSWRMLQNEERGVAHLGTAAPSAIVSGLAGAVLFLLVFHKALAFMMRPSATPPKALFAILRLAGDLVAIGIFYSIARTGVLMAMDSSSFARTVAIGFTRLILVGTIYTAFGRLLFAPIGTSGPLLEVSNPRWHFYMMTGFGFLAGFSNTSLSLADARGLDPMATDGWVFLSSTILTVYKLFWFISSRRDIAKAFAGKDAGSVRTAIAGFIADFYSASAILIWLLGFMVVGTDQNAIWNRAAGLSQLLIIITPIIDRAFFTLFRYLARKKAMDTQPGLVSTIFWTLPIPLSGAVWLIGLEGTILLWQPLINESGMDPAPWLGHIQKFAVAMTLSWTVCSFLWKYFETIAPSNAVQLPGQDDGHTKTTSRFSTMLPLLRNLILGIVAAVAVLAILQSAGVDIAPLLAGFGVLGLALSFGSQTLVKDVVSGIFFLAEDAFRIGEYIDTGKLKGTVEQISLRSIRLRHHNGPVHTIPFGQISAVTNFSRDWGTVKFELRFDREADLELIRKTAKKVGLAMLEEPEFGHEFLIPLKMQGIQEVNETSMVVRFKFTSRPGNPSLIKREGIKRLLNAFKAAGLNLASNAVVVRSGTGTSVEGAAASLATPVQAANVP</sequence>
<dbReference type="Proteomes" id="UP001235269">
    <property type="component" value="Unassembled WGS sequence"/>
</dbReference>
<keyword evidence="12" id="KW-1185">Reference proteome</keyword>
<name>A0ABU0IDQ9_9HYPH</name>
<dbReference type="InterPro" id="IPR023408">
    <property type="entry name" value="MscS_beta-dom_sf"/>
</dbReference>
<evidence type="ECO:0000256" key="8">
    <source>
        <dbReference type="SAM" id="Phobius"/>
    </source>
</evidence>
<dbReference type="InterPro" id="IPR049142">
    <property type="entry name" value="MS_channel_1st"/>
</dbReference>
<proteinExistence type="inferred from homology"/>
<protein>
    <submittedName>
        <fullName evidence="11">Small-conductance mechanosensitive channel</fullName>
    </submittedName>
</protein>
<dbReference type="Pfam" id="PF21088">
    <property type="entry name" value="MS_channel_1st"/>
    <property type="match status" value="1"/>
</dbReference>
<evidence type="ECO:0000256" key="1">
    <source>
        <dbReference type="ARBA" id="ARBA00004651"/>
    </source>
</evidence>
<feature type="transmembrane region" description="Helical" evidence="8">
    <location>
        <begin position="86"/>
        <end position="106"/>
    </location>
</feature>
<keyword evidence="5 8" id="KW-1133">Transmembrane helix</keyword>
<feature type="domain" description="Mechanosensitive ion channel MscS" evidence="9">
    <location>
        <begin position="483"/>
        <end position="548"/>
    </location>
</feature>
<feature type="transmembrane region" description="Helical" evidence="8">
    <location>
        <begin position="118"/>
        <end position="139"/>
    </location>
</feature>
<evidence type="ECO:0000256" key="3">
    <source>
        <dbReference type="ARBA" id="ARBA00022475"/>
    </source>
</evidence>
<feature type="compositionally biased region" description="Basic and acidic residues" evidence="7">
    <location>
        <begin position="1"/>
        <end position="11"/>
    </location>
</feature>
<keyword evidence="6 8" id="KW-0472">Membrane</keyword>
<dbReference type="RefSeq" id="WP_307158574.1">
    <property type="nucleotide sequence ID" value="NZ_JAUSWH010000008.1"/>
</dbReference>
<dbReference type="SUPFAM" id="SSF82689">
    <property type="entry name" value="Mechanosensitive channel protein MscS (YggB), C-terminal domain"/>
    <property type="match status" value="1"/>
</dbReference>
<dbReference type="Gene3D" id="2.30.30.60">
    <property type="match status" value="1"/>
</dbReference>
<evidence type="ECO:0000256" key="2">
    <source>
        <dbReference type="ARBA" id="ARBA00008017"/>
    </source>
</evidence>
<dbReference type="SUPFAM" id="SSF82861">
    <property type="entry name" value="Mechanosensitive channel protein MscS (YggB), transmembrane region"/>
    <property type="match status" value="1"/>
</dbReference>
<evidence type="ECO:0000313" key="12">
    <source>
        <dbReference type="Proteomes" id="UP001235269"/>
    </source>
</evidence>